<evidence type="ECO:0000313" key="3">
    <source>
        <dbReference type="EMBL" id="GAF99318.1"/>
    </source>
</evidence>
<dbReference type="PANTHER" id="PTHR43817">
    <property type="entry name" value="GLYCOSYL HYDROLASE"/>
    <property type="match status" value="1"/>
</dbReference>
<dbReference type="AlphaFoldDB" id="X0U0H0"/>
<dbReference type="EMBL" id="BARS01012484">
    <property type="protein sequence ID" value="GAF99318.1"/>
    <property type="molecule type" value="Genomic_DNA"/>
</dbReference>
<feature type="non-terminal residue" evidence="3">
    <location>
        <position position="214"/>
    </location>
</feature>
<protein>
    <submittedName>
        <fullName evidence="3">Uncharacterized protein</fullName>
    </submittedName>
</protein>
<keyword evidence="2" id="KW-0378">Hydrolase</keyword>
<organism evidence="3">
    <name type="scientific">marine sediment metagenome</name>
    <dbReference type="NCBI Taxonomy" id="412755"/>
    <lineage>
        <taxon>unclassified sequences</taxon>
        <taxon>metagenomes</taxon>
        <taxon>ecological metagenomes</taxon>
    </lineage>
</organism>
<reference evidence="3" key="1">
    <citation type="journal article" date="2014" name="Front. Microbiol.">
        <title>High frequency of phylogenetically diverse reductive dehalogenase-homologous genes in deep subseafloor sedimentary metagenomes.</title>
        <authorList>
            <person name="Kawai M."/>
            <person name="Futagami T."/>
            <person name="Toyoda A."/>
            <person name="Takaki Y."/>
            <person name="Nishi S."/>
            <person name="Hori S."/>
            <person name="Arai W."/>
            <person name="Tsubouchi T."/>
            <person name="Morono Y."/>
            <person name="Uchiyama I."/>
            <person name="Ito T."/>
            <person name="Fujiyama A."/>
            <person name="Inagaki F."/>
            <person name="Takami H."/>
        </authorList>
    </citation>
    <scope>NUCLEOTIDE SEQUENCE</scope>
    <source>
        <strain evidence="3">Expedition CK06-06</strain>
    </source>
</reference>
<dbReference type="PANTHER" id="PTHR43817:SF1">
    <property type="entry name" value="HYDROLASE, FAMILY 43, PUTATIVE (AFU_ORTHOLOGUE AFUA_3G01660)-RELATED"/>
    <property type="match status" value="1"/>
</dbReference>
<comment type="caution">
    <text evidence="3">The sequence shown here is derived from an EMBL/GenBank/DDBJ whole genome shotgun (WGS) entry which is preliminary data.</text>
</comment>
<dbReference type="Pfam" id="PF17132">
    <property type="entry name" value="Glyco_hydro_106"/>
    <property type="match status" value="1"/>
</dbReference>
<gene>
    <name evidence="3" type="ORF">S01H1_22213</name>
</gene>
<evidence type="ECO:0000256" key="2">
    <source>
        <dbReference type="ARBA" id="ARBA00022801"/>
    </source>
</evidence>
<name>X0U0H0_9ZZZZ</name>
<proteinExistence type="predicted"/>
<sequence>FEGTALKYMHMDSYEVTSYDVACTVWTPDFVDEFGKRRDYDMTAYLPVLFGYTVHDKEITERFLYDFKKTRSDLIIEYHYIRAREILNGYGLGLCSESGGPGPPLHNCVVEALRAVGVLDIARGELWNKHTTRMVKEIACAAHIYGKKIVDMEAFTSWRHWQDGPFEYKPLADLAMCSGTNRFTFHTFPHNPPEAGLPGWAYHAGTHMGPTRVW</sequence>
<evidence type="ECO:0000256" key="1">
    <source>
        <dbReference type="ARBA" id="ARBA00022729"/>
    </source>
</evidence>
<feature type="non-terminal residue" evidence="3">
    <location>
        <position position="1"/>
    </location>
</feature>
<keyword evidence="1" id="KW-0732">Signal</keyword>
<dbReference type="GO" id="GO:0016787">
    <property type="term" value="F:hydrolase activity"/>
    <property type="evidence" value="ECO:0007669"/>
    <property type="project" value="UniProtKB-KW"/>
</dbReference>
<accession>X0U0H0</accession>